<reference evidence="1" key="1">
    <citation type="journal article" date="2015" name="Nature">
        <title>Complex archaea that bridge the gap between prokaryotes and eukaryotes.</title>
        <authorList>
            <person name="Spang A."/>
            <person name="Saw J.H."/>
            <person name="Jorgensen S.L."/>
            <person name="Zaremba-Niedzwiedzka K."/>
            <person name="Martijn J."/>
            <person name="Lind A.E."/>
            <person name="van Eijk R."/>
            <person name="Schleper C."/>
            <person name="Guy L."/>
            <person name="Ettema T.J."/>
        </authorList>
    </citation>
    <scope>NUCLEOTIDE SEQUENCE</scope>
</reference>
<organism evidence="1">
    <name type="scientific">marine sediment metagenome</name>
    <dbReference type="NCBI Taxonomy" id="412755"/>
    <lineage>
        <taxon>unclassified sequences</taxon>
        <taxon>metagenomes</taxon>
        <taxon>ecological metagenomes</taxon>
    </lineage>
</organism>
<accession>A0A0F9AZX9</accession>
<protein>
    <submittedName>
        <fullName evidence="1">Uncharacterized protein</fullName>
    </submittedName>
</protein>
<comment type="caution">
    <text evidence="1">The sequence shown here is derived from an EMBL/GenBank/DDBJ whole genome shotgun (WGS) entry which is preliminary data.</text>
</comment>
<gene>
    <name evidence="1" type="ORF">LCGC14_2788350</name>
</gene>
<proteinExistence type="predicted"/>
<dbReference type="EMBL" id="LAZR01051999">
    <property type="protein sequence ID" value="KKK83939.1"/>
    <property type="molecule type" value="Genomic_DNA"/>
</dbReference>
<sequence>MVKRDDVYLTWWLETSRLWIVRAYSEDYNEYHGLPKGATGGFDELLCHEMHNGHDGEHEGGLTFKWLAEKWNISLEVLAELVADHIRRLE</sequence>
<name>A0A0F9AZX9_9ZZZZ</name>
<dbReference type="AlphaFoldDB" id="A0A0F9AZX9"/>
<evidence type="ECO:0000313" key="1">
    <source>
        <dbReference type="EMBL" id="KKK83939.1"/>
    </source>
</evidence>